<dbReference type="EMBL" id="NHYD01000271">
    <property type="protein sequence ID" value="PPQ94698.1"/>
    <property type="molecule type" value="Genomic_DNA"/>
</dbReference>
<sequence>MASSSSSSLFKPASRLALPLSVLTTLFHLPATSAYSWSFQNNPQQCSNLTVSISGTDGVPPYRLLILPIGPSPLKNNIEARKIMDIKFDGTSSSVQALLRYPANSQLVAVHQDQNSESYR</sequence>
<protein>
    <submittedName>
        <fullName evidence="2">Uncharacterized protein</fullName>
    </submittedName>
</protein>
<gene>
    <name evidence="2" type="ORF">CVT25_009553</name>
</gene>
<comment type="caution">
    <text evidence="2">The sequence shown here is derived from an EMBL/GenBank/DDBJ whole genome shotgun (WGS) entry which is preliminary data.</text>
</comment>
<organism evidence="2 3">
    <name type="scientific">Psilocybe cyanescens</name>
    <dbReference type="NCBI Taxonomy" id="93625"/>
    <lineage>
        <taxon>Eukaryota</taxon>
        <taxon>Fungi</taxon>
        <taxon>Dikarya</taxon>
        <taxon>Basidiomycota</taxon>
        <taxon>Agaricomycotina</taxon>
        <taxon>Agaricomycetes</taxon>
        <taxon>Agaricomycetidae</taxon>
        <taxon>Agaricales</taxon>
        <taxon>Agaricineae</taxon>
        <taxon>Strophariaceae</taxon>
        <taxon>Psilocybe</taxon>
    </lineage>
</organism>
<proteinExistence type="predicted"/>
<feature type="signal peptide" evidence="1">
    <location>
        <begin position="1"/>
        <end position="34"/>
    </location>
</feature>
<keyword evidence="3" id="KW-1185">Reference proteome</keyword>
<evidence type="ECO:0000313" key="3">
    <source>
        <dbReference type="Proteomes" id="UP000283269"/>
    </source>
</evidence>
<feature type="chain" id="PRO_5019519087" evidence="1">
    <location>
        <begin position="35"/>
        <end position="120"/>
    </location>
</feature>
<dbReference type="OrthoDB" id="3267813at2759"/>
<evidence type="ECO:0000313" key="2">
    <source>
        <dbReference type="EMBL" id="PPQ94698.1"/>
    </source>
</evidence>
<dbReference type="InParanoid" id="A0A409XVD6"/>
<reference evidence="2 3" key="1">
    <citation type="journal article" date="2018" name="Evol. Lett.">
        <title>Horizontal gene cluster transfer increased hallucinogenic mushroom diversity.</title>
        <authorList>
            <person name="Reynolds H.T."/>
            <person name="Vijayakumar V."/>
            <person name="Gluck-Thaler E."/>
            <person name="Korotkin H.B."/>
            <person name="Matheny P.B."/>
            <person name="Slot J.C."/>
        </authorList>
    </citation>
    <scope>NUCLEOTIDE SEQUENCE [LARGE SCALE GENOMIC DNA]</scope>
    <source>
        <strain evidence="2 3">2631</strain>
    </source>
</reference>
<name>A0A409XVD6_PSICY</name>
<accession>A0A409XVD6</accession>
<evidence type="ECO:0000256" key="1">
    <source>
        <dbReference type="SAM" id="SignalP"/>
    </source>
</evidence>
<dbReference type="Proteomes" id="UP000283269">
    <property type="component" value="Unassembled WGS sequence"/>
</dbReference>
<dbReference type="AlphaFoldDB" id="A0A409XVD6"/>
<keyword evidence="1" id="KW-0732">Signal</keyword>
<dbReference type="STRING" id="93625.A0A409XVD6"/>